<dbReference type="InterPro" id="IPR059046">
    <property type="entry name" value="CUB_M02D8_5_2nd"/>
</dbReference>
<reference evidence="3" key="1">
    <citation type="submission" date="2018-11" db="EMBL/GenBank/DDBJ databases">
        <authorList>
            <consortium name="Pathogen Informatics"/>
        </authorList>
    </citation>
    <scope>NUCLEOTIDE SEQUENCE [LARGE SCALE GENOMIC DNA]</scope>
</reference>
<sequence>MLFEEFFVNPNNVLTITTATGQTFTRFGSEDDPERGTVALYMSPGPMNLTFEQKTPTTTAIKHAGFRTILKPFNLTNDEATQCHENRYLKETYFVTSFAYPQDYGSRRNCSWTFTADDNIRQSKEVYSGTDVTSDLTVVFYYRKFVQINFTSGFESCNTSRRFSFVIDVYADPPETKERCVGDGVLYDMSNKTSVAISTMNYVTKAYTNYLDCRFSFTNPPYSHIIYLNMVFESERCCDTMIVDGIGKVRSSTFIYYLVIFLWLRDRLPKLITESWVALSVEQT</sequence>
<evidence type="ECO:0000259" key="1">
    <source>
        <dbReference type="Pfam" id="PF23061"/>
    </source>
</evidence>
<feature type="domain" description="M02D8-5-like second CUB" evidence="1">
    <location>
        <begin position="126"/>
        <end position="170"/>
    </location>
</feature>
<dbReference type="InterPro" id="IPR035914">
    <property type="entry name" value="Sperma_CUB_dom_sf"/>
</dbReference>
<dbReference type="AlphaFoldDB" id="A0A3P7GSC1"/>
<accession>A0A3P7GSC1</accession>
<dbReference type="EMBL" id="UYWY01000474">
    <property type="protein sequence ID" value="VDM24932.1"/>
    <property type="molecule type" value="Genomic_DNA"/>
</dbReference>
<name>A0A3P7GSC1_TOXCA</name>
<evidence type="ECO:0000259" key="2">
    <source>
        <dbReference type="Pfam" id="PF23062"/>
    </source>
</evidence>
<evidence type="ECO:0000313" key="3">
    <source>
        <dbReference type="EMBL" id="VDM24932.1"/>
    </source>
</evidence>
<dbReference type="SUPFAM" id="SSF49854">
    <property type="entry name" value="Spermadhesin, CUB domain"/>
    <property type="match status" value="1"/>
</dbReference>
<dbReference type="InterPro" id="IPR059047">
    <property type="entry name" value="CUB_M02D8_5_3rd"/>
</dbReference>
<feature type="domain" description="M02D8-5-like third CUB" evidence="2">
    <location>
        <begin position="187"/>
        <end position="250"/>
    </location>
</feature>
<feature type="domain" description="M02D8-5-like second CUB" evidence="1">
    <location>
        <begin position="83"/>
        <end position="121"/>
    </location>
</feature>
<gene>
    <name evidence="3" type="ORF">TCNE_LOCUS826</name>
</gene>
<dbReference type="Pfam" id="PF23062">
    <property type="entry name" value="CUB_M02D8_5_3rd"/>
    <property type="match status" value="1"/>
</dbReference>
<proteinExistence type="predicted"/>
<protein>
    <recommendedName>
        <fullName evidence="4">CUB domain-containing protein</fullName>
    </recommendedName>
</protein>
<organism evidence="3">
    <name type="scientific">Toxocara canis</name>
    <name type="common">Canine roundworm</name>
    <dbReference type="NCBI Taxonomy" id="6265"/>
    <lineage>
        <taxon>Eukaryota</taxon>
        <taxon>Metazoa</taxon>
        <taxon>Ecdysozoa</taxon>
        <taxon>Nematoda</taxon>
        <taxon>Chromadorea</taxon>
        <taxon>Rhabditida</taxon>
        <taxon>Spirurina</taxon>
        <taxon>Ascaridomorpha</taxon>
        <taxon>Ascaridoidea</taxon>
        <taxon>Toxocaridae</taxon>
        <taxon>Toxocara</taxon>
    </lineage>
</organism>
<dbReference type="Pfam" id="PF23061">
    <property type="entry name" value="CUB_M02D8_5_2nd"/>
    <property type="match status" value="2"/>
</dbReference>
<evidence type="ECO:0008006" key="4">
    <source>
        <dbReference type="Google" id="ProtNLM"/>
    </source>
</evidence>